<comment type="subcellular location">
    <subcellularLocation>
        <location evidence="2 11">Cytoplasm</location>
    </subcellularLocation>
</comment>
<sequence length="371" mass="40603">MSDILKELSDEGVSIWLDDISRDRLRTGNLAELVKDSHVVGVTSNPTIFAKALSKGTAYDDQVRDLAALGVDVEEASRAITTYDIRWGCDVLRPVYDRTDGVDGRVSIEVDPRLARETAKTVAEARMLWWLVDRPNLFIKIPATREGLAAITETLAQGISVNVTLIFSLERYGEVIDAFFAGLERARDNGHDLSKLASVASFFVSRVDTEIDKRLDKIGSDEAKGLRSKAGLANARLAYALYEEKFATDRWKALKAAGARPQRPLWASTGVKDPNLNDTLYVDELVAPGTVNTMPEATLVAEADHGQVRGDTVRGTYDDARAHMAALKAVGVDYDDVVRVLEDEGVEKFAASWKGMLDSITGELESKRAGA</sequence>
<feature type="active site" description="Schiff-base intermediate with substrate" evidence="11">
    <location>
        <position position="140"/>
    </location>
</feature>
<accession>A0A5S4HCS4</accession>
<dbReference type="NCBIfam" id="TIGR00876">
    <property type="entry name" value="tal_mycobact"/>
    <property type="match status" value="1"/>
</dbReference>
<proteinExistence type="inferred from homology"/>
<comment type="function">
    <text evidence="1 11">Transaldolase is important for the balance of metabolites in the pentose-phosphate pathway.</text>
</comment>
<dbReference type="InterPro" id="IPR004732">
    <property type="entry name" value="Transaldolase_2"/>
</dbReference>
<dbReference type="GO" id="GO:0006098">
    <property type="term" value="P:pentose-phosphate shunt"/>
    <property type="evidence" value="ECO:0007669"/>
    <property type="project" value="UniProtKB-UniRule"/>
</dbReference>
<evidence type="ECO:0000313" key="12">
    <source>
        <dbReference type="EMBL" id="TMR36680.1"/>
    </source>
</evidence>
<dbReference type="EC" id="2.2.1.2" evidence="5 11"/>
<evidence type="ECO:0000256" key="11">
    <source>
        <dbReference type="HAMAP-Rule" id="MF_00493"/>
    </source>
</evidence>
<dbReference type="PANTHER" id="PTHR10683">
    <property type="entry name" value="TRANSALDOLASE"/>
    <property type="match status" value="1"/>
</dbReference>
<dbReference type="InterPro" id="IPR013785">
    <property type="entry name" value="Aldolase_TIM"/>
</dbReference>
<comment type="catalytic activity">
    <reaction evidence="10 11">
        <text>D-sedoheptulose 7-phosphate + D-glyceraldehyde 3-phosphate = D-erythrose 4-phosphate + beta-D-fructose 6-phosphate</text>
        <dbReference type="Rhea" id="RHEA:17053"/>
        <dbReference type="ChEBI" id="CHEBI:16897"/>
        <dbReference type="ChEBI" id="CHEBI:57483"/>
        <dbReference type="ChEBI" id="CHEBI:57634"/>
        <dbReference type="ChEBI" id="CHEBI:59776"/>
        <dbReference type="EC" id="2.2.1.2"/>
    </reaction>
</comment>
<evidence type="ECO:0000256" key="10">
    <source>
        <dbReference type="ARBA" id="ARBA00048810"/>
    </source>
</evidence>
<dbReference type="SUPFAM" id="SSF51569">
    <property type="entry name" value="Aldolase"/>
    <property type="match status" value="1"/>
</dbReference>
<name>A0A5S4HCS4_9ACTN</name>
<organism evidence="12 13">
    <name type="scientific">Actinomadura geliboluensis</name>
    <dbReference type="NCBI Taxonomy" id="882440"/>
    <lineage>
        <taxon>Bacteria</taxon>
        <taxon>Bacillati</taxon>
        <taxon>Actinomycetota</taxon>
        <taxon>Actinomycetes</taxon>
        <taxon>Streptosporangiales</taxon>
        <taxon>Thermomonosporaceae</taxon>
        <taxon>Actinomadura</taxon>
    </lineage>
</organism>
<protein>
    <recommendedName>
        <fullName evidence="5 11">Transaldolase</fullName>
        <ecNumber evidence="5 11">2.2.1.2</ecNumber>
    </recommendedName>
</protein>
<evidence type="ECO:0000256" key="7">
    <source>
        <dbReference type="ARBA" id="ARBA00022679"/>
    </source>
</evidence>
<evidence type="ECO:0000256" key="5">
    <source>
        <dbReference type="ARBA" id="ARBA00013151"/>
    </source>
</evidence>
<evidence type="ECO:0000256" key="3">
    <source>
        <dbReference type="ARBA" id="ARBA00004857"/>
    </source>
</evidence>
<dbReference type="Gene3D" id="3.20.20.70">
    <property type="entry name" value="Aldolase class I"/>
    <property type="match status" value="1"/>
</dbReference>
<keyword evidence="8 11" id="KW-0570">Pentose shunt</keyword>
<evidence type="ECO:0000256" key="1">
    <source>
        <dbReference type="ARBA" id="ARBA00003518"/>
    </source>
</evidence>
<dbReference type="NCBIfam" id="NF002881">
    <property type="entry name" value="PRK03343.1"/>
    <property type="match status" value="1"/>
</dbReference>
<dbReference type="InterPro" id="IPR018225">
    <property type="entry name" value="Transaldolase_AS"/>
</dbReference>
<gene>
    <name evidence="11 12" type="primary">tal</name>
    <name evidence="12" type="ORF">ETD96_20155</name>
</gene>
<evidence type="ECO:0000256" key="2">
    <source>
        <dbReference type="ARBA" id="ARBA00004496"/>
    </source>
</evidence>
<keyword evidence="9 11" id="KW-0704">Schiff base</keyword>
<dbReference type="InterPro" id="IPR001585">
    <property type="entry name" value="TAL/FSA"/>
</dbReference>
<dbReference type="Proteomes" id="UP000305238">
    <property type="component" value="Unassembled WGS sequence"/>
</dbReference>
<keyword evidence="13" id="KW-1185">Reference proteome</keyword>
<dbReference type="HAMAP" id="MF_00493">
    <property type="entry name" value="Transaldolase_2"/>
    <property type="match status" value="1"/>
</dbReference>
<dbReference type="AlphaFoldDB" id="A0A5S4HCS4"/>
<dbReference type="CDD" id="cd00955">
    <property type="entry name" value="Transaldolase_like"/>
    <property type="match status" value="1"/>
</dbReference>
<dbReference type="RefSeq" id="WP_138638020.1">
    <property type="nucleotide sequence ID" value="NZ_JASWDG010000025.1"/>
</dbReference>
<evidence type="ECO:0000256" key="6">
    <source>
        <dbReference type="ARBA" id="ARBA00022490"/>
    </source>
</evidence>
<dbReference type="PANTHER" id="PTHR10683:SF31">
    <property type="entry name" value="TRANSALDOLASE"/>
    <property type="match status" value="1"/>
</dbReference>
<reference evidence="12 13" key="1">
    <citation type="submission" date="2019-05" db="EMBL/GenBank/DDBJ databases">
        <title>Draft genome sequence of Actinomadura geliboluensis A8036.</title>
        <authorList>
            <person name="Saricaoglu S."/>
            <person name="Isik K."/>
        </authorList>
    </citation>
    <scope>NUCLEOTIDE SEQUENCE [LARGE SCALE GENOMIC DNA]</scope>
    <source>
        <strain evidence="12 13">A8036</strain>
    </source>
</reference>
<comment type="caution">
    <text evidence="12">The sequence shown here is derived from an EMBL/GenBank/DDBJ whole genome shotgun (WGS) entry which is preliminary data.</text>
</comment>
<comment type="similarity">
    <text evidence="4 11">Belongs to the transaldolase family. Type 2 subfamily.</text>
</comment>
<evidence type="ECO:0000256" key="4">
    <source>
        <dbReference type="ARBA" id="ARBA00008426"/>
    </source>
</evidence>
<evidence type="ECO:0000313" key="13">
    <source>
        <dbReference type="Proteomes" id="UP000305238"/>
    </source>
</evidence>
<dbReference type="PIRSF" id="PIRSF036915">
    <property type="entry name" value="Trnald_Bac_Plnt"/>
    <property type="match status" value="1"/>
</dbReference>
<dbReference type="Pfam" id="PF00923">
    <property type="entry name" value="TAL_FSA"/>
    <property type="match status" value="1"/>
</dbReference>
<keyword evidence="6 11" id="KW-0963">Cytoplasm</keyword>
<dbReference type="GO" id="GO:0005737">
    <property type="term" value="C:cytoplasm"/>
    <property type="evidence" value="ECO:0007669"/>
    <property type="project" value="UniProtKB-SubCell"/>
</dbReference>
<keyword evidence="7 11" id="KW-0808">Transferase</keyword>
<evidence type="ECO:0000256" key="9">
    <source>
        <dbReference type="ARBA" id="ARBA00023270"/>
    </source>
</evidence>
<dbReference type="PROSITE" id="PS01054">
    <property type="entry name" value="TRANSALDOLASE_1"/>
    <property type="match status" value="1"/>
</dbReference>
<dbReference type="UniPathway" id="UPA00115">
    <property type="reaction ID" value="UER00414"/>
</dbReference>
<comment type="pathway">
    <text evidence="3 11">Carbohydrate degradation; pentose phosphate pathway; D-glyceraldehyde 3-phosphate and beta-D-fructose 6-phosphate from D-ribose 5-phosphate and D-xylulose 5-phosphate (non-oxidative stage): step 2/3.</text>
</comment>
<dbReference type="EMBL" id="VCKZ01000144">
    <property type="protein sequence ID" value="TMR36680.1"/>
    <property type="molecule type" value="Genomic_DNA"/>
</dbReference>
<evidence type="ECO:0000256" key="8">
    <source>
        <dbReference type="ARBA" id="ARBA00023126"/>
    </source>
</evidence>
<dbReference type="GO" id="GO:0005975">
    <property type="term" value="P:carbohydrate metabolic process"/>
    <property type="evidence" value="ECO:0007669"/>
    <property type="project" value="InterPro"/>
</dbReference>
<dbReference type="GO" id="GO:0004801">
    <property type="term" value="F:transaldolase activity"/>
    <property type="evidence" value="ECO:0007669"/>
    <property type="project" value="UniProtKB-UniRule"/>
</dbReference>
<dbReference type="OrthoDB" id="9809101at2"/>